<evidence type="ECO:0000313" key="1">
    <source>
        <dbReference type="EMBL" id="KAJ8680230.1"/>
    </source>
</evidence>
<keyword evidence="2" id="KW-1185">Reference proteome</keyword>
<gene>
    <name evidence="1" type="ORF">QAD02_016017</name>
</gene>
<protein>
    <submittedName>
        <fullName evidence="1">Uncharacterized protein</fullName>
    </submittedName>
</protein>
<proteinExistence type="predicted"/>
<organism evidence="1 2">
    <name type="scientific">Eretmocerus hayati</name>
    <dbReference type="NCBI Taxonomy" id="131215"/>
    <lineage>
        <taxon>Eukaryota</taxon>
        <taxon>Metazoa</taxon>
        <taxon>Ecdysozoa</taxon>
        <taxon>Arthropoda</taxon>
        <taxon>Hexapoda</taxon>
        <taxon>Insecta</taxon>
        <taxon>Pterygota</taxon>
        <taxon>Neoptera</taxon>
        <taxon>Endopterygota</taxon>
        <taxon>Hymenoptera</taxon>
        <taxon>Apocrita</taxon>
        <taxon>Proctotrupomorpha</taxon>
        <taxon>Chalcidoidea</taxon>
        <taxon>Aphelinidae</taxon>
        <taxon>Aphelininae</taxon>
        <taxon>Eretmocerus</taxon>
    </lineage>
</organism>
<comment type="caution">
    <text evidence="1">The sequence shown here is derived from an EMBL/GenBank/DDBJ whole genome shotgun (WGS) entry which is preliminary data.</text>
</comment>
<reference evidence="1" key="1">
    <citation type="submission" date="2023-04" db="EMBL/GenBank/DDBJ databases">
        <title>A chromosome-level genome assembly of the parasitoid wasp Eretmocerus hayati.</title>
        <authorList>
            <person name="Zhong Y."/>
            <person name="Liu S."/>
            <person name="Liu Y."/>
        </authorList>
    </citation>
    <scope>NUCLEOTIDE SEQUENCE</scope>
    <source>
        <strain evidence="1">ZJU_SS_LIU_2023</strain>
    </source>
</reference>
<dbReference type="Proteomes" id="UP001239111">
    <property type="component" value="Chromosome 2"/>
</dbReference>
<accession>A0ACC2P9F8</accession>
<name>A0ACC2P9F8_9HYME</name>
<evidence type="ECO:0000313" key="2">
    <source>
        <dbReference type="Proteomes" id="UP001239111"/>
    </source>
</evidence>
<sequence length="407" mass="46023">MILDVVEGALCVPKLYYGALFGLGFCVYYLFEVVKAPQLLCAKGPFRDFLIDNVPILQLKFWPTLWCFESRAQTVLANLLRSRLWPHVQYRREMLSLSDGGEVALDWAENNCSLTSPIVIILPGLTGHSQAEYIKCLVYAAKTINVRCVVFMQRGLGGVKLKTPRLYCASKCEDLSEVIEHVRKLHPNVPIAACGISMGGLILGNYLSQHGKSAIDKIEAGLAISVPWNVFEATKSIEKPYLNLMLNWHLCDSLRNNVKRHFSGEKERQDLDLDYDTVLKSRTVREFDKSFTSKHFGYKDVEDYYSTATLHDKLHNIEVPLLCLSAADDPFQPLEALPLQEVSESEHVAMAVTARGGHIGFLEGIWPVKEEQYMGKIFSQFFSAVFSESSNHPRFLRKLDTTSRHSR</sequence>
<dbReference type="EMBL" id="CM056742">
    <property type="protein sequence ID" value="KAJ8680230.1"/>
    <property type="molecule type" value="Genomic_DNA"/>
</dbReference>